<dbReference type="EMBL" id="FLUP01000001">
    <property type="protein sequence ID" value="SBW10034.1"/>
    <property type="molecule type" value="Genomic_DNA"/>
</dbReference>
<dbReference type="GO" id="GO:0016746">
    <property type="term" value="F:acyltransferase activity"/>
    <property type="evidence" value="ECO:0007669"/>
    <property type="project" value="UniProtKB-KW"/>
</dbReference>
<keyword evidence="2" id="KW-0012">Acyltransferase</keyword>
<name>A0A212KE63_9BACT</name>
<keyword evidence="2" id="KW-0378">Hydrolase</keyword>
<dbReference type="Gene3D" id="3.40.50.1820">
    <property type="entry name" value="alpha/beta hydrolase"/>
    <property type="match status" value="2"/>
</dbReference>
<dbReference type="PANTHER" id="PTHR43433">
    <property type="entry name" value="HYDROLASE, ALPHA/BETA FOLD FAMILY PROTEIN"/>
    <property type="match status" value="1"/>
</dbReference>
<dbReference type="Pfam" id="PF00561">
    <property type="entry name" value="Abhydrolase_1"/>
    <property type="match status" value="1"/>
</dbReference>
<proteinExistence type="predicted"/>
<organism evidence="2">
    <name type="scientific">uncultured Desulfovibrio sp</name>
    <dbReference type="NCBI Taxonomy" id="167968"/>
    <lineage>
        <taxon>Bacteria</taxon>
        <taxon>Pseudomonadati</taxon>
        <taxon>Thermodesulfobacteriota</taxon>
        <taxon>Desulfovibrionia</taxon>
        <taxon>Desulfovibrionales</taxon>
        <taxon>Desulfovibrionaceae</taxon>
        <taxon>Desulfovibrio</taxon>
        <taxon>environmental samples</taxon>
    </lineage>
</organism>
<reference evidence="2" key="1">
    <citation type="submission" date="2016-04" db="EMBL/GenBank/DDBJ databases">
        <authorList>
            <person name="Evans L.H."/>
            <person name="Alamgir A."/>
            <person name="Owens N."/>
            <person name="Weber N.D."/>
            <person name="Virtaneva K."/>
            <person name="Barbian K."/>
            <person name="Babar A."/>
            <person name="Rosenke K."/>
        </authorList>
    </citation>
    <scope>NUCLEOTIDE SEQUENCE</scope>
    <source>
        <strain evidence="2">92-2</strain>
    </source>
</reference>
<sequence length="280" mass="30744">MIHRSKLTGITLFVSCLLVILGWIHTSITLAKDIVPVGEKIAVDAKGHDIYQINANGIKIGYKLIGTGEPLLLITGLGATMERWEPEFIEEASKKYQLILMDNRGMGYTTDNGQQFTYRLFAQDVIGLMDSLEVKKTNVLGYSQSSVTTQNLLLYYSERFNKAIIHATSIDGKAVATALKHMALPDNPTIKKQLQAAIAWKTPLEKMSLIKNPVMLLVGTADTVVGTKSSKILASLIPGAWLVQFKGGSHHLQYEAPSAFTQIVLTFLAMDETVPAKQNP</sequence>
<dbReference type="InterPro" id="IPR029058">
    <property type="entry name" value="AB_hydrolase_fold"/>
</dbReference>
<dbReference type="AlphaFoldDB" id="A0A212KE63"/>
<feature type="domain" description="AB hydrolase-1" evidence="1">
    <location>
        <begin position="70"/>
        <end position="173"/>
    </location>
</feature>
<dbReference type="InterPro" id="IPR000073">
    <property type="entry name" value="AB_hydrolase_1"/>
</dbReference>
<evidence type="ECO:0000313" key="2">
    <source>
        <dbReference type="EMBL" id="SBW10034.1"/>
    </source>
</evidence>
<dbReference type="SUPFAM" id="SSF53474">
    <property type="entry name" value="alpha/beta-Hydrolases"/>
    <property type="match status" value="1"/>
</dbReference>
<evidence type="ECO:0000259" key="1">
    <source>
        <dbReference type="Pfam" id="PF00561"/>
    </source>
</evidence>
<dbReference type="PANTHER" id="PTHR43433:SF5">
    <property type="entry name" value="AB HYDROLASE-1 DOMAIN-CONTAINING PROTEIN"/>
    <property type="match status" value="1"/>
</dbReference>
<gene>
    <name evidence="2" type="ORF">KM92DES2_12866</name>
</gene>
<dbReference type="InterPro" id="IPR050471">
    <property type="entry name" value="AB_hydrolase"/>
</dbReference>
<dbReference type="GO" id="GO:0016787">
    <property type="term" value="F:hydrolase activity"/>
    <property type="evidence" value="ECO:0007669"/>
    <property type="project" value="UniProtKB-KW"/>
</dbReference>
<protein>
    <submittedName>
        <fullName evidence="2">Putative hydrolase or acyltransferase of alpha/beta superfamily</fullName>
    </submittedName>
</protein>
<dbReference type="RefSeq" id="WP_192113007.1">
    <property type="nucleotide sequence ID" value="NZ_CAKSVL010000003.1"/>
</dbReference>
<accession>A0A212KE63</accession>
<keyword evidence="2" id="KW-0808">Transferase</keyword>